<keyword evidence="3 6" id="KW-0812">Transmembrane</keyword>
<evidence type="ECO:0000256" key="1">
    <source>
        <dbReference type="ARBA" id="ARBA00004167"/>
    </source>
</evidence>
<comment type="similarity">
    <text evidence="2">Belongs to the LemA family.</text>
</comment>
<evidence type="ECO:0000256" key="3">
    <source>
        <dbReference type="ARBA" id="ARBA00022692"/>
    </source>
</evidence>
<keyword evidence="5 6" id="KW-0472">Membrane</keyword>
<keyword evidence="4 6" id="KW-1133">Transmembrane helix</keyword>
<dbReference type="Gene3D" id="1.20.1440.20">
    <property type="entry name" value="LemA-like domain"/>
    <property type="match status" value="1"/>
</dbReference>
<feature type="transmembrane region" description="Helical" evidence="6">
    <location>
        <begin position="33"/>
        <end position="54"/>
    </location>
</feature>
<evidence type="ECO:0000313" key="7">
    <source>
        <dbReference type="EMBL" id="MDJ1645584.1"/>
    </source>
</evidence>
<dbReference type="Proteomes" id="UP001224428">
    <property type="component" value="Unassembled WGS sequence"/>
</dbReference>
<dbReference type="RefSeq" id="WP_283827115.1">
    <property type="nucleotide sequence ID" value="NZ_JASDDP010000008.1"/>
</dbReference>
<dbReference type="GO" id="GO:0016020">
    <property type="term" value="C:membrane"/>
    <property type="evidence" value="ECO:0007669"/>
    <property type="project" value="UniProtKB-SubCell"/>
</dbReference>
<dbReference type="Pfam" id="PF04011">
    <property type="entry name" value="LemA"/>
    <property type="match status" value="1"/>
</dbReference>
<dbReference type="EMBL" id="JASDDP010000008">
    <property type="protein sequence ID" value="MDJ1645584.1"/>
    <property type="molecule type" value="Genomic_DNA"/>
</dbReference>
<evidence type="ECO:0000256" key="4">
    <source>
        <dbReference type="ARBA" id="ARBA00022989"/>
    </source>
</evidence>
<accession>A0AAJ1UVK1</accession>
<evidence type="ECO:0000313" key="8">
    <source>
        <dbReference type="Proteomes" id="UP001224428"/>
    </source>
</evidence>
<comment type="subcellular location">
    <subcellularLocation>
        <location evidence="1">Membrane</location>
        <topology evidence="1">Single-pass membrane protein</topology>
    </subcellularLocation>
</comment>
<evidence type="ECO:0000256" key="6">
    <source>
        <dbReference type="SAM" id="Phobius"/>
    </source>
</evidence>
<dbReference type="AlphaFoldDB" id="A0AAJ1UVK1"/>
<dbReference type="PANTHER" id="PTHR34478">
    <property type="entry name" value="PROTEIN LEMA"/>
    <property type="match status" value="1"/>
</dbReference>
<organism evidence="7 8">
    <name type="scientific">Mycoplasma phocimorsus</name>
    <dbReference type="NCBI Taxonomy" id="3045839"/>
    <lineage>
        <taxon>Bacteria</taxon>
        <taxon>Bacillati</taxon>
        <taxon>Mycoplasmatota</taxon>
        <taxon>Mollicutes</taxon>
        <taxon>Mycoplasmataceae</taxon>
        <taxon>Mycoplasma</taxon>
    </lineage>
</organism>
<dbReference type="InterPro" id="IPR007156">
    <property type="entry name" value="MamQ_LemA"/>
</dbReference>
<keyword evidence="8" id="KW-1185">Reference proteome</keyword>
<name>A0AAJ1UVK1_9MOLU</name>
<dbReference type="SUPFAM" id="SSF140478">
    <property type="entry name" value="LemA-like"/>
    <property type="match status" value="1"/>
</dbReference>
<protein>
    <submittedName>
        <fullName evidence="7">LemA family protein</fullName>
    </submittedName>
</protein>
<evidence type="ECO:0000256" key="2">
    <source>
        <dbReference type="ARBA" id="ARBA00008854"/>
    </source>
</evidence>
<dbReference type="PANTHER" id="PTHR34478:SF1">
    <property type="entry name" value="PROTEIN LEMA"/>
    <property type="match status" value="1"/>
</dbReference>
<sequence>MANLYDRNPVETGTKITVDTGVKKAQASGGEKIGWWFLFILSLPLFGGLLWWWISKGNDLKRRMNKINQLSGQIDTQLTKRHNTLTKLLGSVQGYVDHEKSLLSDITKLRNMNIRPETREESTNLSQGVLGRLSMIVEQYPNLKANEQFNKLSDNIVLLEDEIAATRRFYNSEVNEFNSQLFTFPSNVKATSMGLETIQLFSADPSKKQDVAIKF</sequence>
<reference evidence="7" key="1">
    <citation type="submission" date="2023-05" db="EMBL/GenBank/DDBJ databases">
        <title>Mycoplasma phocimorsus sp. nov., isolated from Scandinavian patients with seal finger or septic arthritis after contact with seals.</title>
        <authorList>
            <person name="Skafte-Holm A."/>
            <person name="Pedersen T.R."/>
            <person name="Froelund M."/>
            <person name="Stegger M."/>
            <person name="Qvortrup K."/>
            <person name="Michaels D.L."/>
            <person name="Brown D.R."/>
            <person name="Jensen J.S."/>
        </authorList>
    </citation>
    <scope>NUCLEOTIDE SEQUENCE</scope>
    <source>
        <strain evidence="7">M5725</strain>
    </source>
</reference>
<dbReference type="InterPro" id="IPR023353">
    <property type="entry name" value="LemA-like_dom_sf"/>
</dbReference>
<gene>
    <name evidence="7" type="ORF">QLQ80_00570</name>
</gene>
<proteinExistence type="inferred from homology"/>
<evidence type="ECO:0000256" key="5">
    <source>
        <dbReference type="ARBA" id="ARBA00023136"/>
    </source>
</evidence>
<comment type="caution">
    <text evidence="7">The sequence shown here is derived from an EMBL/GenBank/DDBJ whole genome shotgun (WGS) entry which is preliminary data.</text>
</comment>